<protein>
    <recommendedName>
        <fullName evidence="3">HNH nuclease domain-containing protein</fullName>
    </recommendedName>
</protein>
<proteinExistence type="predicted"/>
<dbReference type="EMBL" id="LAZR01003569">
    <property type="protein sequence ID" value="KKN16929.1"/>
    <property type="molecule type" value="Genomic_DNA"/>
</dbReference>
<evidence type="ECO:0000256" key="1">
    <source>
        <dbReference type="SAM" id="MobiDB-lite"/>
    </source>
</evidence>
<evidence type="ECO:0008006" key="3">
    <source>
        <dbReference type="Google" id="ProtNLM"/>
    </source>
</evidence>
<sequence length="132" mass="15227">MLSDNYVSAQRKKAEDTQSAESGRGAGNAFIMKRSYINKVSKKTGERNQRWKVIVLERIETLVDMFGYIVCEYCGGYGNLTEDDFNQVWGHHIDWDRNNCVPENCMIAHNRCNTDIHDNNEHPQQFHGTKEG</sequence>
<name>A0A0F9NG52_9ZZZZ</name>
<reference evidence="2" key="1">
    <citation type="journal article" date="2015" name="Nature">
        <title>Complex archaea that bridge the gap between prokaryotes and eukaryotes.</title>
        <authorList>
            <person name="Spang A."/>
            <person name="Saw J.H."/>
            <person name="Jorgensen S.L."/>
            <person name="Zaremba-Niedzwiedzka K."/>
            <person name="Martijn J."/>
            <person name="Lind A.E."/>
            <person name="van Eijk R."/>
            <person name="Schleper C."/>
            <person name="Guy L."/>
            <person name="Ettema T.J."/>
        </authorList>
    </citation>
    <scope>NUCLEOTIDE SEQUENCE</scope>
</reference>
<dbReference type="CDD" id="cd00085">
    <property type="entry name" value="HNHc"/>
    <property type="match status" value="1"/>
</dbReference>
<evidence type="ECO:0000313" key="2">
    <source>
        <dbReference type="EMBL" id="KKN16929.1"/>
    </source>
</evidence>
<comment type="caution">
    <text evidence="2">The sequence shown here is derived from an EMBL/GenBank/DDBJ whole genome shotgun (WGS) entry which is preliminary data.</text>
</comment>
<dbReference type="InterPro" id="IPR003615">
    <property type="entry name" value="HNH_nuc"/>
</dbReference>
<dbReference type="AlphaFoldDB" id="A0A0F9NG52"/>
<accession>A0A0F9NG52</accession>
<gene>
    <name evidence="2" type="ORF">LCGC14_0970870</name>
</gene>
<organism evidence="2">
    <name type="scientific">marine sediment metagenome</name>
    <dbReference type="NCBI Taxonomy" id="412755"/>
    <lineage>
        <taxon>unclassified sequences</taxon>
        <taxon>metagenomes</taxon>
        <taxon>ecological metagenomes</taxon>
    </lineage>
</organism>
<feature type="region of interest" description="Disordered" evidence="1">
    <location>
        <begin position="1"/>
        <end position="23"/>
    </location>
</feature>